<reference evidence="6" key="1">
    <citation type="submission" date="2022-10" db="EMBL/GenBank/DDBJ databases">
        <title>Catenovulum adriacola sp. nov. isolated in the Harbour of Susak.</title>
        <authorList>
            <person name="Schoch T."/>
            <person name="Reich S.J."/>
            <person name="Stoeferle S."/>
            <person name="Flaiz M."/>
            <person name="Kazda M."/>
            <person name="Riedel C.U."/>
            <person name="Duerre P."/>
        </authorList>
    </citation>
    <scope>NUCLEOTIDE SEQUENCE</scope>
    <source>
        <strain evidence="6">TS8</strain>
    </source>
</reference>
<evidence type="ECO:0000313" key="7">
    <source>
        <dbReference type="Proteomes" id="UP001163726"/>
    </source>
</evidence>
<dbReference type="SUPFAM" id="SSF53328">
    <property type="entry name" value="Formyltransferase"/>
    <property type="match status" value="1"/>
</dbReference>
<dbReference type="Proteomes" id="UP001163726">
    <property type="component" value="Chromosome"/>
</dbReference>
<dbReference type="Pfam" id="PF00551">
    <property type="entry name" value="Formyl_trans_N"/>
    <property type="match status" value="1"/>
</dbReference>
<name>A0ABY7APZ2_9ALTE</name>
<dbReference type="PANTHER" id="PTHR42706">
    <property type="entry name" value="FORMYLTETRAHYDROFOLATE DEFORMYLASE"/>
    <property type="match status" value="1"/>
</dbReference>
<dbReference type="PROSITE" id="PS51671">
    <property type="entry name" value="ACT"/>
    <property type="match status" value="1"/>
</dbReference>
<dbReference type="EC" id="3.5.1.10" evidence="3 4"/>
<dbReference type="Gene3D" id="3.30.70.260">
    <property type="match status" value="1"/>
</dbReference>
<dbReference type="RefSeq" id="WP_268076221.1">
    <property type="nucleotide sequence ID" value="NZ_CP109965.1"/>
</dbReference>
<feature type="domain" description="ACT" evidence="5">
    <location>
        <begin position="6"/>
        <end position="79"/>
    </location>
</feature>
<dbReference type="InterPro" id="IPR036477">
    <property type="entry name" value="Formyl_transf_N_sf"/>
</dbReference>
<comment type="function">
    <text evidence="3">Catalyzes the hydrolysis of 10-formyltetrahydrofolate (formyl-FH4) to formate and tetrahydrofolate (FH4).</text>
</comment>
<evidence type="ECO:0000313" key="6">
    <source>
        <dbReference type="EMBL" id="WAJ71628.1"/>
    </source>
</evidence>
<dbReference type="InterPro" id="IPR045865">
    <property type="entry name" value="ACT-like_dom_sf"/>
</dbReference>
<dbReference type="NCBIfam" id="NF004684">
    <property type="entry name" value="PRK06027.1"/>
    <property type="match status" value="1"/>
</dbReference>
<keyword evidence="2 3" id="KW-0378">Hydrolase</keyword>
<organism evidence="6 7">
    <name type="scientific">Catenovulum adriaticum</name>
    <dbReference type="NCBI Taxonomy" id="2984846"/>
    <lineage>
        <taxon>Bacteria</taxon>
        <taxon>Pseudomonadati</taxon>
        <taxon>Pseudomonadota</taxon>
        <taxon>Gammaproteobacteria</taxon>
        <taxon>Alteromonadales</taxon>
        <taxon>Alteromonadaceae</taxon>
        <taxon>Catenovulum</taxon>
    </lineage>
</organism>
<comment type="catalytic activity">
    <reaction evidence="3">
        <text>(6R)-10-formyltetrahydrofolate + H2O = (6S)-5,6,7,8-tetrahydrofolate + formate + H(+)</text>
        <dbReference type="Rhea" id="RHEA:19833"/>
        <dbReference type="ChEBI" id="CHEBI:15377"/>
        <dbReference type="ChEBI" id="CHEBI:15378"/>
        <dbReference type="ChEBI" id="CHEBI:15740"/>
        <dbReference type="ChEBI" id="CHEBI:57453"/>
        <dbReference type="ChEBI" id="CHEBI:195366"/>
        <dbReference type="EC" id="3.5.1.10"/>
    </reaction>
</comment>
<keyword evidence="1 3" id="KW-0554">One-carbon metabolism</keyword>
<keyword evidence="3" id="KW-0658">Purine biosynthesis</keyword>
<evidence type="ECO:0000256" key="4">
    <source>
        <dbReference type="NCBIfam" id="TIGR00655"/>
    </source>
</evidence>
<dbReference type="PANTHER" id="PTHR42706:SF1">
    <property type="entry name" value="FORMYLTETRAHYDROFOLATE DEFORMYLASE 2, MITOCHONDRIAL"/>
    <property type="match status" value="1"/>
</dbReference>
<proteinExistence type="inferred from homology"/>
<sequence>MMKSYRLVIDCPDQIGIVSAVSQFLADHQASIVEANHHKDNQENWFFMRNEIEAESFALTLDQFKQEFSPVAEQFKMNWHIVDSSHKPNVILMASRESHCLADLLHRWHSGELDCNIVAVIANHEHLRQMVQWHGIPYHYVPFPKEDKAGAFAQVKELIYEYEANTIVLARFMQIFPDELCKEFAGQVINIHHSFLPSFAGAKPYHQAHKRGVKLIGATCHYVTGDLDAGPIIDQEIMRISHRDSVDDMVRKGRECEKQALARGLRNHIQNRVIINGNKTIVFD</sequence>
<evidence type="ECO:0000256" key="2">
    <source>
        <dbReference type="ARBA" id="ARBA00022801"/>
    </source>
</evidence>
<comment type="similarity">
    <text evidence="3">Belongs to the PurU family.</text>
</comment>
<dbReference type="Pfam" id="PF01842">
    <property type="entry name" value="ACT"/>
    <property type="match status" value="1"/>
</dbReference>
<evidence type="ECO:0000256" key="3">
    <source>
        <dbReference type="HAMAP-Rule" id="MF_01927"/>
    </source>
</evidence>
<dbReference type="Gene3D" id="3.40.50.170">
    <property type="entry name" value="Formyl transferase, N-terminal domain"/>
    <property type="match status" value="1"/>
</dbReference>
<dbReference type="PRINTS" id="PR01575">
    <property type="entry name" value="FFH4HYDRLASE"/>
</dbReference>
<protein>
    <recommendedName>
        <fullName evidence="3 4">Formyltetrahydrofolate deformylase</fullName>
        <ecNumber evidence="3 4">3.5.1.10</ecNumber>
    </recommendedName>
    <alternativeName>
        <fullName evidence="3">Formyl-FH(4) hydrolase</fullName>
    </alternativeName>
</protein>
<dbReference type="InterPro" id="IPR002912">
    <property type="entry name" value="ACT_dom"/>
</dbReference>
<dbReference type="PIRSF" id="PIRSF036480">
    <property type="entry name" value="FormyFH4_hydr"/>
    <property type="match status" value="1"/>
</dbReference>
<dbReference type="CDD" id="cd04875">
    <property type="entry name" value="ACT_F4HF-DF"/>
    <property type="match status" value="1"/>
</dbReference>
<dbReference type="SUPFAM" id="SSF55021">
    <property type="entry name" value="ACT-like"/>
    <property type="match status" value="1"/>
</dbReference>
<gene>
    <name evidence="3 6" type="primary">purU</name>
    <name evidence="6" type="ORF">OLW01_11635</name>
</gene>
<dbReference type="CDD" id="cd08648">
    <property type="entry name" value="FMT_core_Formyl-FH4-Hydrolase_C"/>
    <property type="match status" value="1"/>
</dbReference>
<evidence type="ECO:0000256" key="1">
    <source>
        <dbReference type="ARBA" id="ARBA00022563"/>
    </source>
</evidence>
<dbReference type="InterPro" id="IPR041729">
    <property type="entry name" value="Formyl-FH4-Hydrolase_C"/>
</dbReference>
<evidence type="ECO:0000259" key="5">
    <source>
        <dbReference type="PROSITE" id="PS51671"/>
    </source>
</evidence>
<dbReference type="InterPro" id="IPR044074">
    <property type="entry name" value="PurU_ACT"/>
</dbReference>
<dbReference type="NCBIfam" id="TIGR00655">
    <property type="entry name" value="PurU"/>
    <property type="match status" value="1"/>
</dbReference>
<dbReference type="InterPro" id="IPR004810">
    <property type="entry name" value="PurU"/>
</dbReference>
<feature type="active site" evidence="3">
    <location>
        <position position="228"/>
    </location>
</feature>
<keyword evidence="7" id="KW-1185">Reference proteome</keyword>
<accession>A0ABY7APZ2</accession>
<comment type="pathway">
    <text evidence="3">Purine metabolism; IMP biosynthesis via de novo pathway; formate from 10-formyl-5,6,7,8-tetrahydrofolate: step 1/1.</text>
</comment>
<dbReference type="EMBL" id="CP109965">
    <property type="protein sequence ID" value="WAJ71628.1"/>
    <property type="molecule type" value="Genomic_DNA"/>
</dbReference>
<dbReference type="InterPro" id="IPR002376">
    <property type="entry name" value="Formyl_transf_N"/>
</dbReference>
<dbReference type="HAMAP" id="MF_01927">
    <property type="entry name" value="PurU"/>
    <property type="match status" value="1"/>
</dbReference>
<dbReference type="GO" id="GO:0008864">
    <property type="term" value="F:formyltetrahydrofolate deformylase activity"/>
    <property type="evidence" value="ECO:0007669"/>
    <property type="project" value="UniProtKB-EC"/>
</dbReference>